<dbReference type="PATRIC" id="fig|336566.3.peg.458"/>
<dbReference type="SUPFAM" id="SSF103473">
    <property type="entry name" value="MFS general substrate transporter"/>
    <property type="match status" value="1"/>
</dbReference>
<dbReference type="STRING" id="336566.ABB30_05605"/>
<feature type="transmembrane region" description="Helical" evidence="5">
    <location>
        <begin position="336"/>
        <end position="358"/>
    </location>
</feature>
<keyword evidence="8" id="KW-1185">Reference proteome</keyword>
<dbReference type="PANTHER" id="PTHR23514">
    <property type="entry name" value="BYPASS OF STOP CODON PROTEIN 6"/>
    <property type="match status" value="1"/>
</dbReference>
<dbReference type="PROSITE" id="PS50850">
    <property type="entry name" value="MFS"/>
    <property type="match status" value="1"/>
</dbReference>
<dbReference type="PANTHER" id="PTHR23514:SF13">
    <property type="entry name" value="INNER MEMBRANE PROTEIN YBJJ"/>
    <property type="match status" value="1"/>
</dbReference>
<feature type="transmembrane region" description="Helical" evidence="5">
    <location>
        <begin position="210"/>
        <end position="229"/>
    </location>
</feature>
<accession>A0A0R0D969</accession>
<feature type="transmembrane region" description="Helical" evidence="5">
    <location>
        <begin position="71"/>
        <end position="91"/>
    </location>
</feature>
<evidence type="ECO:0000256" key="1">
    <source>
        <dbReference type="ARBA" id="ARBA00004141"/>
    </source>
</evidence>
<evidence type="ECO:0000313" key="8">
    <source>
        <dbReference type="Proteomes" id="UP000050956"/>
    </source>
</evidence>
<protein>
    <recommendedName>
        <fullName evidence="6">Major facilitator superfamily (MFS) profile domain-containing protein</fullName>
    </recommendedName>
</protein>
<dbReference type="Pfam" id="PF07690">
    <property type="entry name" value="MFS_1"/>
    <property type="match status" value="1"/>
</dbReference>
<feature type="transmembrane region" description="Helical" evidence="5">
    <location>
        <begin position="160"/>
        <end position="179"/>
    </location>
</feature>
<evidence type="ECO:0000256" key="2">
    <source>
        <dbReference type="ARBA" id="ARBA00022692"/>
    </source>
</evidence>
<sequence>MLARRRRTLFAFFLLPGALLAAWITRTPAIRDTLGASLAEMGLVLAGLSVGSMIGLLASGPLIARFGTRPVTQLGMVLIISSMFTLALATVLQVLPLASVALLLFGLGMGGAELAINMEGAEVERISCKIVLPTLHGCFSVGTVIGALTSLLLIKLQVPVVWHLLAMCVLGALAISPFINGLAPGFGRSDTQPGATADAAPRPRLWREPALLMIAAITLSMTLSEGSAYDWLPLLMADAYATGEMTGTLVFLGFATTMAIGRLGSGVLLQRMDRRSVLVASMLMAAAGMAVVVTSQHLLLAVAGVVFWGLGASVAFPLALSAAAVSGDDSNARVKLVATGGYLALLVGPPMLGFVANAVGLRGAFAVVLGLVLLALLATPAVPRSRPGQQPARH</sequence>
<dbReference type="AlphaFoldDB" id="A0A0R0D969"/>
<feature type="transmembrane region" description="Helical" evidence="5">
    <location>
        <begin position="299"/>
        <end position="324"/>
    </location>
</feature>
<evidence type="ECO:0000259" key="6">
    <source>
        <dbReference type="PROSITE" id="PS50850"/>
    </source>
</evidence>
<name>A0A0R0D969_9GAMM</name>
<dbReference type="CDD" id="cd17393">
    <property type="entry name" value="MFS_MosC_like"/>
    <property type="match status" value="1"/>
</dbReference>
<feature type="transmembrane region" description="Helical" evidence="5">
    <location>
        <begin position="41"/>
        <end position="64"/>
    </location>
</feature>
<comment type="subcellular location">
    <subcellularLocation>
        <location evidence="1">Membrane</location>
        <topology evidence="1">Multi-pass membrane protein</topology>
    </subcellularLocation>
</comment>
<reference evidence="7 8" key="1">
    <citation type="submission" date="2015-05" db="EMBL/GenBank/DDBJ databases">
        <title>Genome sequencing and analysis of members of genus Stenotrophomonas.</title>
        <authorList>
            <person name="Patil P.P."/>
            <person name="Midha S."/>
            <person name="Patil P.B."/>
        </authorList>
    </citation>
    <scope>NUCLEOTIDE SEQUENCE [LARGE SCALE GENOMIC DNA]</scope>
    <source>
        <strain evidence="7 8">DSM 24757</strain>
    </source>
</reference>
<dbReference type="Gene3D" id="1.20.1250.20">
    <property type="entry name" value="MFS general substrate transporter like domains"/>
    <property type="match status" value="2"/>
</dbReference>
<dbReference type="GO" id="GO:0016020">
    <property type="term" value="C:membrane"/>
    <property type="evidence" value="ECO:0007669"/>
    <property type="project" value="UniProtKB-SubCell"/>
</dbReference>
<evidence type="ECO:0000256" key="4">
    <source>
        <dbReference type="ARBA" id="ARBA00023136"/>
    </source>
</evidence>
<keyword evidence="2 5" id="KW-0812">Transmembrane</keyword>
<evidence type="ECO:0000256" key="5">
    <source>
        <dbReference type="SAM" id="Phobius"/>
    </source>
</evidence>
<dbReference type="GO" id="GO:0022857">
    <property type="term" value="F:transmembrane transporter activity"/>
    <property type="evidence" value="ECO:0007669"/>
    <property type="project" value="InterPro"/>
</dbReference>
<gene>
    <name evidence="7" type="ORF">ABB30_05605</name>
</gene>
<dbReference type="EMBL" id="LDJM01000012">
    <property type="protein sequence ID" value="KRG78214.1"/>
    <property type="molecule type" value="Genomic_DNA"/>
</dbReference>
<feature type="transmembrane region" description="Helical" evidence="5">
    <location>
        <begin position="97"/>
        <end position="118"/>
    </location>
</feature>
<feature type="transmembrane region" description="Helical" evidence="5">
    <location>
        <begin position="249"/>
        <end position="269"/>
    </location>
</feature>
<dbReference type="InterPro" id="IPR036259">
    <property type="entry name" value="MFS_trans_sf"/>
</dbReference>
<proteinExistence type="predicted"/>
<feature type="transmembrane region" description="Helical" evidence="5">
    <location>
        <begin position="364"/>
        <end position="383"/>
    </location>
</feature>
<evidence type="ECO:0000256" key="3">
    <source>
        <dbReference type="ARBA" id="ARBA00022989"/>
    </source>
</evidence>
<feature type="domain" description="Major facilitator superfamily (MFS) profile" evidence="6">
    <location>
        <begin position="1"/>
        <end position="387"/>
    </location>
</feature>
<dbReference type="InterPro" id="IPR051788">
    <property type="entry name" value="MFS_Transporter"/>
</dbReference>
<evidence type="ECO:0000313" key="7">
    <source>
        <dbReference type="EMBL" id="KRG78214.1"/>
    </source>
</evidence>
<keyword evidence="3 5" id="KW-1133">Transmembrane helix</keyword>
<feature type="transmembrane region" description="Helical" evidence="5">
    <location>
        <begin position="130"/>
        <end position="154"/>
    </location>
</feature>
<feature type="transmembrane region" description="Helical" evidence="5">
    <location>
        <begin position="276"/>
        <end position="293"/>
    </location>
</feature>
<dbReference type="InterPro" id="IPR020846">
    <property type="entry name" value="MFS_dom"/>
</dbReference>
<comment type="caution">
    <text evidence="7">The sequence shown here is derived from an EMBL/GenBank/DDBJ whole genome shotgun (WGS) entry which is preliminary data.</text>
</comment>
<keyword evidence="4 5" id="KW-0472">Membrane</keyword>
<dbReference type="InterPro" id="IPR011701">
    <property type="entry name" value="MFS"/>
</dbReference>
<dbReference type="Proteomes" id="UP000050956">
    <property type="component" value="Unassembled WGS sequence"/>
</dbReference>
<organism evidence="7 8">
    <name type="scientific">Stenotrophomonas ginsengisoli</name>
    <dbReference type="NCBI Taxonomy" id="336566"/>
    <lineage>
        <taxon>Bacteria</taxon>
        <taxon>Pseudomonadati</taxon>
        <taxon>Pseudomonadota</taxon>
        <taxon>Gammaproteobacteria</taxon>
        <taxon>Lysobacterales</taxon>
        <taxon>Lysobacteraceae</taxon>
        <taxon>Stenotrophomonas</taxon>
    </lineage>
</organism>